<dbReference type="GO" id="GO:0016020">
    <property type="term" value="C:membrane"/>
    <property type="evidence" value="ECO:0007669"/>
    <property type="project" value="UniProtKB-SubCell"/>
</dbReference>
<feature type="transmembrane region" description="Helical" evidence="6">
    <location>
        <begin position="133"/>
        <end position="152"/>
    </location>
</feature>
<keyword evidence="9" id="KW-1185">Reference proteome</keyword>
<dbReference type="InterPro" id="IPR037185">
    <property type="entry name" value="EmrE-like"/>
</dbReference>
<evidence type="ECO:0000256" key="3">
    <source>
        <dbReference type="ARBA" id="ARBA00022692"/>
    </source>
</evidence>
<feature type="transmembrane region" description="Helical" evidence="6">
    <location>
        <begin position="164"/>
        <end position="183"/>
    </location>
</feature>
<dbReference type="PANTHER" id="PTHR31218">
    <property type="entry name" value="WAT1-RELATED PROTEIN"/>
    <property type="match status" value="1"/>
</dbReference>
<dbReference type="Proteomes" id="UP000829196">
    <property type="component" value="Unassembled WGS sequence"/>
</dbReference>
<sequence>MCLCVYLSLHLKHNPFTHFSCSSFSVRFLKFPLIPPPTGFSFGVSRRLPGVGRLGAKKVVIIMYEHPELLPLTLLSRLEIADIKKARGKAKVAGTIISLAGVTIITFYKGTTIRNLWGALIHIQGRTIHENQLIGSILAVASCVTWSMWYIMQAVTLKKYPAQLSLTAWMCLIGGAQSAVFAVLKEHKSEAWHIGFNIDLWNIIYSGAICSGLLIFIQLWCTEEKGPVFVAMFNPLASIMVALLAYFVFGERMYTGSILGGSIVIIGLYLLLWGKENDQGTS</sequence>
<evidence type="ECO:0000256" key="2">
    <source>
        <dbReference type="ARBA" id="ARBA00007635"/>
    </source>
</evidence>
<evidence type="ECO:0000313" key="8">
    <source>
        <dbReference type="EMBL" id="KAI0500427.1"/>
    </source>
</evidence>
<gene>
    <name evidence="8" type="ORF">KFK09_018639</name>
</gene>
<evidence type="ECO:0000259" key="7">
    <source>
        <dbReference type="Pfam" id="PF00892"/>
    </source>
</evidence>
<name>A0A8T3AWC2_DENNO</name>
<protein>
    <recommendedName>
        <fullName evidence="6">WAT1-related protein</fullName>
    </recommendedName>
</protein>
<feature type="transmembrane region" description="Helical" evidence="6">
    <location>
        <begin position="92"/>
        <end position="113"/>
    </location>
</feature>
<evidence type="ECO:0000256" key="6">
    <source>
        <dbReference type="RuleBase" id="RU363077"/>
    </source>
</evidence>
<evidence type="ECO:0000313" key="9">
    <source>
        <dbReference type="Proteomes" id="UP000829196"/>
    </source>
</evidence>
<feature type="transmembrane region" description="Helical" evidence="6">
    <location>
        <begin position="228"/>
        <end position="248"/>
    </location>
</feature>
<keyword evidence="5 6" id="KW-0472">Membrane</keyword>
<comment type="similarity">
    <text evidence="2 6">Belongs to the drug/metabolite transporter (DMT) superfamily. Plant drug/metabolite exporter (P-DME) (TC 2.A.7.4) family.</text>
</comment>
<feature type="transmembrane region" description="Helical" evidence="6">
    <location>
        <begin position="203"/>
        <end position="221"/>
    </location>
</feature>
<comment type="caution">
    <text evidence="8">The sequence shown here is derived from an EMBL/GenBank/DDBJ whole genome shotgun (WGS) entry which is preliminary data.</text>
</comment>
<keyword evidence="3 6" id="KW-0812">Transmembrane</keyword>
<evidence type="ECO:0000256" key="1">
    <source>
        <dbReference type="ARBA" id="ARBA00004141"/>
    </source>
</evidence>
<evidence type="ECO:0000256" key="4">
    <source>
        <dbReference type="ARBA" id="ARBA00022989"/>
    </source>
</evidence>
<dbReference type="GO" id="GO:0022857">
    <property type="term" value="F:transmembrane transporter activity"/>
    <property type="evidence" value="ECO:0007669"/>
    <property type="project" value="InterPro"/>
</dbReference>
<evidence type="ECO:0000256" key="5">
    <source>
        <dbReference type="ARBA" id="ARBA00023136"/>
    </source>
</evidence>
<accession>A0A8T3AWC2</accession>
<dbReference type="Pfam" id="PF00892">
    <property type="entry name" value="EamA"/>
    <property type="match status" value="1"/>
</dbReference>
<feature type="transmembrane region" description="Helical" evidence="6">
    <location>
        <begin position="254"/>
        <end position="273"/>
    </location>
</feature>
<dbReference type="SUPFAM" id="SSF103481">
    <property type="entry name" value="Multidrug resistance efflux transporter EmrE"/>
    <property type="match status" value="1"/>
</dbReference>
<reference evidence="8" key="1">
    <citation type="journal article" date="2022" name="Front. Genet.">
        <title>Chromosome-Scale Assembly of the Dendrobium nobile Genome Provides Insights Into the Molecular Mechanism of the Biosynthesis of the Medicinal Active Ingredient of Dendrobium.</title>
        <authorList>
            <person name="Xu Q."/>
            <person name="Niu S.-C."/>
            <person name="Li K.-L."/>
            <person name="Zheng P.-J."/>
            <person name="Zhang X.-J."/>
            <person name="Jia Y."/>
            <person name="Liu Y."/>
            <person name="Niu Y.-X."/>
            <person name="Yu L.-H."/>
            <person name="Chen D.-F."/>
            <person name="Zhang G.-Q."/>
        </authorList>
    </citation>
    <scope>NUCLEOTIDE SEQUENCE</scope>
    <source>
        <tissue evidence="8">Leaf</tissue>
    </source>
</reference>
<dbReference type="EMBL" id="JAGYWB010000013">
    <property type="protein sequence ID" value="KAI0500427.1"/>
    <property type="molecule type" value="Genomic_DNA"/>
</dbReference>
<dbReference type="OrthoDB" id="1728340at2759"/>
<dbReference type="AlphaFoldDB" id="A0A8T3AWC2"/>
<dbReference type="InterPro" id="IPR000620">
    <property type="entry name" value="EamA_dom"/>
</dbReference>
<keyword evidence="4 6" id="KW-1133">Transmembrane helix</keyword>
<proteinExistence type="inferred from homology"/>
<comment type="subcellular location">
    <subcellularLocation>
        <location evidence="1 6">Membrane</location>
        <topology evidence="1 6">Multi-pass membrane protein</topology>
    </subcellularLocation>
</comment>
<feature type="domain" description="EamA" evidence="7">
    <location>
        <begin position="134"/>
        <end position="272"/>
    </location>
</feature>
<organism evidence="8 9">
    <name type="scientific">Dendrobium nobile</name>
    <name type="common">Orchid</name>
    <dbReference type="NCBI Taxonomy" id="94219"/>
    <lineage>
        <taxon>Eukaryota</taxon>
        <taxon>Viridiplantae</taxon>
        <taxon>Streptophyta</taxon>
        <taxon>Embryophyta</taxon>
        <taxon>Tracheophyta</taxon>
        <taxon>Spermatophyta</taxon>
        <taxon>Magnoliopsida</taxon>
        <taxon>Liliopsida</taxon>
        <taxon>Asparagales</taxon>
        <taxon>Orchidaceae</taxon>
        <taxon>Epidendroideae</taxon>
        <taxon>Malaxideae</taxon>
        <taxon>Dendrobiinae</taxon>
        <taxon>Dendrobium</taxon>
    </lineage>
</organism>
<dbReference type="InterPro" id="IPR030184">
    <property type="entry name" value="WAT1-related"/>
</dbReference>